<protein>
    <recommendedName>
        <fullName evidence="10">PAS domain S-box protein</fullName>
    </recommendedName>
</protein>
<dbReference type="SUPFAM" id="SSF55785">
    <property type="entry name" value="PYP-like sensor domain (PAS domain)"/>
    <property type="match status" value="2"/>
</dbReference>
<dbReference type="EMBL" id="LAZR01062124">
    <property type="protein sequence ID" value="KKK62174.1"/>
    <property type="molecule type" value="Genomic_DNA"/>
</dbReference>
<evidence type="ECO:0008006" key="10">
    <source>
        <dbReference type="Google" id="ProtNLM"/>
    </source>
</evidence>
<dbReference type="Gene3D" id="3.30.450.20">
    <property type="entry name" value="PAS domain"/>
    <property type="match status" value="2"/>
</dbReference>
<keyword evidence="2" id="KW-0808">Transferase</keyword>
<dbReference type="PANTHER" id="PTHR43065:SF10">
    <property type="entry name" value="PEROXIDE STRESS-ACTIVATED HISTIDINE KINASE MAK3"/>
    <property type="match status" value="1"/>
</dbReference>
<feature type="domain" description="PAC" evidence="8">
    <location>
        <begin position="226"/>
        <end position="279"/>
    </location>
</feature>
<feature type="domain" description="PAC" evidence="8">
    <location>
        <begin position="1"/>
        <end position="18"/>
    </location>
</feature>
<dbReference type="InterPro" id="IPR003661">
    <property type="entry name" value="HisK_dim/P_dom"/>
</dbReference>
<dbReference type="SUPFAM" id="SSF47384">
    <property type="entry name" value="Homodimeric domain of signal transducing histidine kinase"/>
    <property type="match status" value="1"/>
</dbReference>
<dbReference type="PANTHER" id="PTHR43065">
    <property type="entry name" value="SENSOR HISTIDINE KINASE"/>
    <property type="match status" value="1"/>
</dbReference>
<dbReference type="Pfam" id="PF08448">
    <property type="entry name" value="PAS_4"/>
    <property type="match status" value="1"/>
</dbReference>
<dbReference type="GO" id="GO:0005524">
    <property type="term" value="F:ATP binding"/>
    <property type="evidence" value="ECO:0007669"/>
    <property type="project" value="UniProtKB-KW"/>
</dbReference>
<proteinExistence type="predicted"/>
<keyword evidence="1" id="KW-0597">Phosphoprotein</keyword>
<evidence type="ECO:0000313" key="9">
    <source>
        <dbReference type="EMBL" id="KKK62174.1"/>
    </source>
</evidence>
<dbReference type="NCBIfam" id="TIGR00229">
    <property type="entry name" value="sensory_box"/>
    <property type="match status" value="2"/>
</dbReference>
<reference evidence="9" key="1">
    <citation type="journal article" date="2015" name="Nature">
        <title>Complex archaea that bridge the gap between prokaryotes and eukaryotes.</title>
        <authorList>
            <person name="Spang A."/>
            <person name="Saw J.H."/>
            <person name="Jorgensen S.L."/>
            <person name="Zaremba-Niedzwiedzka K."/>
            <person name="Martijn J."/>
            <person name="Lind A.E."/>
            <person name="van Eijk R."/>
            <person name="Schleper C."/>
            <person name="Guy L."/>
            <person name="Ettema T.J."/>
        </authorList>
    </citation>
    <scope>NUCLEOTIDE SEQUENCE</scope>
</reference>
<keyword evidence="3" id="KW-0547">Nucleotide-binding</keyword>
<feature type="domain" description="PAC" evidence="8">
    <location>
        <begin position="95"/>
        <end position="145"/>
    </location>
</feature>
<evidence type="ECO:0000256" key="3">
    <source>
        <dbReference type="ARBA" id="ARBA00022741"/>
    </source>
</evidence>
<evidence type="ECO:0000256" key="6">
    <source>
        <dbReference type="ARBA" id="ARBA00023012"/>
    </source>
</evidence>
<keyword evidence="6" id="KW-0902">Two-component regulatory system</keyword>
<dbReference type="SMART" id="SM00388">
    <property type="entry name" value="HisKA"/>
    <property type="match status" value="1"/>
</dbReference>
<feature type="non-terminal residue" evidence="9">
    <location>
        <position position="1"/>
    </location>
</feature>
<dbReference type="Pfam" id="PF13426">
    <property type="entry name" value="PAS_9"/>
    <property type="match status" value="1"/>
</dbReference>
<organism evidence="9">
    <name type="scientific">marine sediment metagenome</name>
    <dbReference type="NCBI Taxonomy" id="412755"/>
    <lineage>
        <taxon>unclassified sequences</taxon>
        <taxon>metagenomes</taxon>
        <taxon>ecological metagenomes</taxon>
    </lineage>
</organism>
<dbReference type="PROSITE" id="PS50112">
    <property type="entry name" value="PAS"/>
    <property type="match status" value="2"/>
</dbReference>
<evidence type="ECO:0000256" key="2">
    <source>
        <dbReference type="ARBA" id="ARBA00022679"/>
    </source>
</evidence>
<dbReference type="SMART" id="SM00091">
    <property type="entry name" value="PAS"/>
    <property type="match status" value="2"/>
</dbReference>
<evidence type="ECO:0000256" key="5">
    <source>
        <dbReference type="ARBA" id="ARBA00022840"/>
    </source>
</evidence>
<evidence type="ECO:0000259" key="8">
    <source>
        <dbReference type="PROSITE" id="PS50113"/>
    </source>
</evidence>
<sequence>GIARDITERKWAEEALKESEEKFRALFDYASDSILLMKLGDGGAPVIVDVNAATCEMHGYSKEELIGQPISMLDDPETTEQVLERARRVLAGESLTFEGRHVRKDGTVFPVEVSTCMFNIGKDKYIIGIDRDITERKKADEVLKEAQRLVAEKSAYLDSILQSSTDMAIAATNLDYVIMYYNPMAEKVFGYKADEVLGKTVIEMHTKEKVDHSRFEKAVEIVKKEGFYKYFVKKELKDGTQTFESIVSGIRDKNGELVGFVLMSRDITEQLRVQAESMRTSHLTSIGELAAGVAHEINNPINGIINYARLISRKRKEGDREFEIAERITKEGNRIADIVSSLLSFARGDIKEKKSTNLYGVVSD</sequence>
<dbReference type="CDD" id="cd00130">
    <property type="entry name" value="PAS"/>
    <property type="match status" value="2"/>
</dbReference>
<evidence type="ECO:0000259" key="7">
    <source>
        <dbReference type="PROSITE" id="PS50112"/>
    </source>
</evidence>
<accession>A0A0F8Z707</accession>
<dbReference type="InterPro" id="IPR035965">
    <property type="entry name" value="PAS-like_dom_sf"/>
</dbReference>
<dbReference type="InterPro" id="IPR013656">
    <property type="entry name" value="PAS_4"/>
</dbReference>
<dbReference type="GO" id="GO:0000155">
    <property type="term" value="F:phosphorelay sensor kinase activity"/>
    <property type="evidence" value="ECO:0007669"/>
    <property type="project" value="InterPro"/>
</dbReference>
<feature type="domain" description="PAS" evidence="7">
    <location>
        <begin position="153"/>
        <end position="202"/>
    </location>
</feature>
<keyword evidence="4" id="KW-0418">Kinase</keyword>
<dbReference type="InterPro" id="IPR036097">
    <property type="entry name" value="HisK_dim/P_sf"/>
</dbReference>
<name>A0A0F8Z707_9ZZZZ</name>
<feature type="domain" description="PAS" evidence="7">
    <location>
        <begin position="19"/>
        <end position="93"/>
    </location>
</feature>
<evidence type="ECO:0000256" key="1">
    <source>
        <dbReference type="ARBA" id="ARBA00022553"/>
    </source>
</evidence>
<dbReference type="InterPro" id="IPR000014">
    <property type="entry name" value="PAS"/>
</dbReference>
<feature type="non-terminal residue" evidence="9">
    <location>
        <position position="364"/>
    </location>
</feature>
<dbReference type="Gene3D" id="1.10.287.130">
    <property type="match status" value="1"/>
</dbReference>
<dbReference type="PROSITE" id="PS50113">
    <property type="entry name" value="PAC"/>
    <property type="match status" value="3"/>
</dbReference>
<gene>
    <name evidence="9" type="ORF">LCGC14_3006970</name>
</gene>
<dbReference type="CDD" id="cd00082">
    <property type="entry name" value="HisKA"/>
    <property type="match status" value="1"/>
</dbReference>
<keyword evidence="5" id="KW-0067">ATP-binding</keyword>
<comment type="caution">
    <text evidence="9">The sequence shown here is derived from an EMBL/GenBank/DDBJ whole genome shotgun (WGS) entry which is preliminary data.</text>
</comment>
<dbReference type="InterPro" id="IPR000700">
    <property type="entry name" value="PAS-assoc_C"/>
</dbReference>
<dbReference type="InterPro" id="IPR001610">
    <property type="entry name" value="PAC"/>
</dbReference>
<dbReference type="AlphaFoldDB" id="A0A0F8Z707"/>
<dbReference type="Pfam" id="PF00512">
    <property type="entry name" value="HisKA"/>
    <property type="match status" value="1"/>
</dbReference>
<evidence type="ECO:0000256" key="4">
    <source>
        <dbReference type="ARBA" id="ARBA00022777"/>
    </source>
</evidence>
<dbReference type="SMART" id="SM00086">
    <property type="entry name" value="PAC"/>
    <property type="match status" value="2"/>
</dbReference>